<protein>
    <submittedName>
        <fullName evidence="3">ParB protein</fullName>
    </submittedName>
</protein>
<dbReference type="InterPro" id="IPR036086">
    <property type="entry name" value="ParB/Sulfiredoxin_sf"/>
</dbReference>
<dbReference type="Pfam" id="PF02195">
    <property type="entry name" value="ParB_N"/>
    <property type="match status" value="1"/>
</dbReference>
<feature type="coiled-coil region" evidence="1">
    <location>
        <begin position="227"/>
        <end position="405"/>
    </location>
</feature>
<evidence type="ECO:0000259" key="2">
    <source>
        <dbReference type="SMART" id="SM00470"/>
    </source>
</evidence>
<accession>A0A2X3AAZ8</accession>
<dbReference type="EMBL" id="UAWG01000005">
    <property type="protein sequence ID" value="SQB59459.1"/>
    <property type="molecule type" value="Genomic_DNA"/>
</dbReference>
<organism evidence="3 4">
    <name type="scientific">Clostridium perfringens</name>
    <dbReference type="NCBI Taxonomy" id="1502"/>
    <lineage>
        <taxon>Bacteria</taxon>
        <taxon>Bacillati</taxon>
        <taxon>Bacillota</taxon>
        <taxon>Clostridia</taxon>
        <taxon>Eubacteriales</taxon>
        <taxon>Clostridiaceae</taxon>
        <taxon>Clostridium</taxon>
    </lineage>
</organism>
<evidence type="ECO:0000256" key="1">
    <source>
        <dbReference type="SAM" id="Coils"/>
    </source>
</evidence>
<dbReference type="GO" id="GO:0005694">
    <property type="term" value="C:chromosome"/>
    <property type="evidence" value="ECO:0007669"/>
    <property type="project" value="TreeGrafter"/>
</dbReference>
<keyword evidence="1" id="KW-0175">Coiled coil</keyword>
<dbReference type="Proteomes" id="UP000249986">
    <property type="component" value="Unassembled WGS sequence"/>
</dbReference>
<dbReference type="GO" id="GO:0007059">
    <property type="term" value="P:chromosome segregation"/>
    <property type="evidence" value="ECO:0007669"/>
    <property type="project" value="TreeGrafter"/>
</dbReference>
<dbReference type="InterPro" id="IPR050336">
    <property type="entry name" value="Chromosome_partition/occlusion"/>
</dbReference>
<name>A0A2X3AAZ8_CLOPF</name>
<gene>
    <name evidence="3" type="primary">parB_3</name>
    <name evidence="3" type="ORF">NCTC10719_01168</name>
</gene>
<dbReference type="CDD" id="cd16406">
    <property type="entry name" value="ParB_N_like"/>
    <property type="match status" value="1"/>
</dbReference>
<dbReference type="PANTHER" id="PTHR33375:SF1">
    <property type="entry name" value="CHROMOSOME-PARTITIONING PROTEIN PARB-RELATED"/>
    <property type="match status" value="1"/>
</dbReference>
<evidence type="ECO:0000313" key="4">
    <source>
        <dbReference type="Proteomes" id="UP000249986"/>
    </source>
</evidence>
<evidence type="ECO:0000313" key="3">
    <source>
        <dbReference type="EMBL" id="SQB59459.1"/>
    </source>
</evidence>
<dbReference type="SUPFAM" id="SSF110849">
    <property type="entry name" value="ParB/Sulfiredoxin"/>
    <property type="match status" value="1"/>
</dbReference>
<dbReference type="Gene3D" id="3.90.1530.10">
    <property type="entry name" value="Conserved hypothetical protein from pyrococcus furiosus pfu- 392566-001, ParB domain"/>
    <property type="match status" value="1"/>
</dbReference>
<sequence length="426" mass="49954">MAKKFSISEGMLNGISKNTRKVEEFQAKENFKIEYINIDRIRRNEKNFYEIVDIEALAEDIKLNGLNHNLVVRKLDNDMYELISGERRYTALNKLVNEGNKEFNLVPCKVIESNDIDSEIILIQANAQSRELTEVEKLTQVERLQELYKIKKKNGEKVPGKIRDIIANDLNLSATQVGRYERINNKLIPELKAVIEQGNLTIANASEFSSLSEENQRVILSIIDDKTNMSKQEAVDLKNKLKKIEEEKELELKKAYEEKELELKRLEEEKKNQVSKLKSENENLKKKLDSNNIEEERKEIEGQIKIEFEEKLKNEKVILEEELKSKYYKKIEDITKEAKENNLEKQRLKDELSKLKEKSNNEVDIKNTKENFVLVQNLKLIDNSFKDLKSQINKMKKENVKVAEETKAKEFLEKYQKEISDLLKKL</sequence>
<proteinExistence type="predicted"/>
<dbReference type="PANTHER" id="PTHR33375">
    <property type="entry name" value="CHROMOSOME-PARTITIONING PROTEIN PARB-RELATED"/>
    <property type="match status" value="1"/>
</dbReference>
<feature type="domain" description="ParB-like N-terminal" evidence="2">
    <location>
        <begin position="34"/>
        <end position="127"/>
    </location>
</feature>
<reference evidence="3 4" key="1">
    <citation type="submission" date="2018-06" db="EMBL/GenBank/DDBJ databases">
        <authorList>
            <consortium name="Pathogen Informatics"/>
            <person name="Doyle S."/>
        </authorList>
    </citation>
    <scope>NUCLEOTIDE SEQUENCE [LARGE SCALE GENOMIC DNA]</scope>
    <source>
        <strain evidence="3 4">NCTC10719</strain>
    </source>
</reference>
<dbReference type="RefSeq" id="WP_111926192.1">
    <property type="nucleotide sequence ID" value="NZ_CATNWJ010000014.1"/>
</dbReference>
<dbReference type="InterPro" id="IPR003115">
    <property type="entry name" value="ParB_N"/>
</dbReference>
<dbReference type="AlphaFoldDB" id="A0A2X3AAZ8"/>
<dbReference type="SMART" id="SM00470">
    <property type="entry name" value="ParB"/>
    <property type="match status" value="1"/>
</dbReference>